<organism evidence="7 8">
    <name type="scientific">Halobacillus mangrovi</name>
    <dbReference type="NCBI Taxonomy" id="402384"/>
    <lineage>
        <taxon>Bacteria</taxon>
        <taxon>Bacillati</taxon>
        <taxon>Bacillota</taxon>
        <taxon>Bacilli</taxon>
        <taxon>Bacillales</taxon>
        <taxon>Bacillaceae</taxon>
        <taxon>Halobacillus</taxon>
    </lineage>
</organism>
<accession>A0A1W5ZS82</accession>
<feature type="domain" description="RNA polymerase sigma factor 70 region 4 type 2" evidence="6">
    <location>
        <begin position="100"/>
        <end position="152"/>
    </location>
</feature>
<keyword evidence="3" id="KW-0731">Sigma factor</keyword>
<evidence type="ECO:0000256" key="5">
    <source>
        <dbReference type="ARBA" id="ARBA00023163"/>
    </source>
</evidence>
<keyword evidence="8" id="KW-1185">Reference proteome</keyword>
<dbReference type="SUPFAM" id="SSF88946">
    <property type="entry name" value="Sigma2 domain of RNA polymerase sigma factors"/>
    <property type="match status" value="1"/>
</dbReference>
<evidence type="ECO:0000256" key="3">
    <source>
        <dbReference type="ARBA" id="ARBA00023082"/>
    </source>
</evidence>
<dbReference type="PANTHER" id="PTHR43133">
    <property type="entry name" value="RNA POLYMERASE ECF-TYPE SIGMA FACTO"/>
    <property type="match status" value="1"/>
</dbReference>
<dbReference type="InterPro" id="IPR013325">
    <property type="entry name" value="RNA_pol_sigma_r2"/>
</dbReference>
<sequence>MNRLTVLKTKSNHQLPENWWENLQRYGLFLSKNQWDGEDLAQEAITKALLKYPQEEWSLALLKKVTYHTWIDQMRKREKEELSESVNEMKPNIDVRLNEEALDQLLTQLTAKQAVTFFLKEVFLYKSHELADYLGMSEEAVKGTLQRAKRRLHYKGIRSIQPMDEEDYEVLYPLFRNALITNDPSRLLEIALLLKGFTSTRILSKKQSFSPMCAAA</sequence>
<name>A0A1W5ZS82_9BACI</name>
<dbReference type="InterPro" id="IPR013249">
    <property type="entry name" value="RNA_pol_sigma70_r4_t2"/>
</dbReference>
<dbReference type="InterPro" id="IPR039425">
    <property type="entry name" value="RNA_pol_sigma-70-like"/>
</dbReference>
<dbReference type="SUPFAM" id="SSF88659">
    <property type="entry name" value="Sigma3 and sigma4 domains of RNA polymerase sigma factors"/>
    <property type="match status" value="1"/>
</dbReference>
<dbReference type="OrthoDB" id="2381154at2"/>
<evidence type="ECO:0000256" key="1">
    <source>
        <dbReference type="ARBA" id="ARBA00010641"/>
    </source>
</evidence>
<dbReference type="KEGG" id="hmn:HM131_04395"/>
<comment type="similarity">
    <text evidence="1">Belongs to the sigma-70 factor family. ECF subfamily.</text>
</comment>
<gene>
    <name evidence="7" type="ORF">HM131_04395</name>
</gene>
<dbReference type="RefSeq" id="WP_085028341.1">
    <property type="nucleotide sequence ID" value="NZ_CP020772.1"/>
</dbReference>
<keyword evidence="2" id="KW-0805">Transcription regulation</keyword>
<dbReference type="STRING" id="402384.HM131_04395"/>
<evidence type="ECO:0000313" key="7">
    <source>
        <dbReference type="EMBL" id="ARI76121.1"/>
    </source>
</evidence>
<dbReference type="InterPro" id="IPR036388">
    <property type="entry name" value="WH-like_DNA-bd_sf"/>
</dbReference>
<protein>
    <recommendedName>
        <fullName evidence="6">RNA polymerase sigma factor 70 region 4 type 2 domain-containing protein</fullName>
    </recommendedName>
</protein>
<keyword evidence="5" id="KW-0804">Transcription</keyword>
<reference evidence="7 8" key="1">
    <citation type="submission" date="2017-04" db="EMBL/GenBank/DDBJ databases">
        <title>The whole genome sequencing and assembly of Halobacillus mangrovi strain.</title>
        <authorList>
            <person name="Lee S.-J."/>
            <person name="Park M.-K."/>
            <person name="Kim J.-Y."/>
            <person name="Lee Y.-J."/>
            <person name="Yi H."/>
            <person name="Bahn Y.-S."/>
            <person name="Kim J.F."/>
            <person name="Lee D.-W."/>
        </authorList>
    </citation>
    <scope>NUCLEOTIDE SEQUENCE [LARGE SCALE GENOMIC DNA]</scope>
    <source>
        <strain evidence="7 8">KTB 131</strain>
    </source>
</reference>
<dbReference type="EMBL" id="CP020772">
    <property type="protein sequence ID" value="ARI76121.1"/>
    <property type="molecule type" value="Genomic_DNA"/>
</dbReference>
<dbReference type="Pfam" id="PF08281">
    <property type="entry name" value="Sigma70_r4_2"/>
    <property type="match status" value="1"/>
</dbReference>
<dbReference type="PANTHER" id="PTHR43133:SF8">
    <property type="entry name" value="RNA POLYMERASE SIGMA FACTOR HI_1459-RELATED"/>
    <property type="match status" value="1"/>
</dbReference>
<dbReference type="Gene3D" id="1.10.10.10">
    <property type="entry name" value="Winged helix-like DNA-binding domain superfamily/Winged helix DNA-binding domain"/>
    <property type="match status" value="1"/>
</dbReference>
<dbReference type="AlphaFoldDB" id="A0A1W5ZS82"/>
<dbReference type="Proteomes" id="UP000192527">
    <property type="component" value="Chromosome"/>
</dbReference>
<keyword evidence="4" id="KW-0238">DNA-binding</keyword>
<proteinExistence type="inferred from homology"/>
<evidence type="ECO:0000313" key="8">
    <source>
        <dbReference type="Proteomes" id="UP000192527"/>
    </source>
</evidence>
<dbReference type="GO" id="GO:0003677">
    <property type="term" value="F:DNA binding"/>
    <property type="evidence" value="ECO:0007669"/>
    <property type="project" value="UniProtKB-KW"/>
</dbReference>
<evidence type="ECO:0000259" key="6">
    <source>
        <dbReference type="Pfam" id="PF08281"/>
    </source>
</evidence>
<dbReference type="GO" id="GO:0006352">
    <property type="term" value="P:DNA-templated transcription initiation"/>
    <property type="evidence" value="ECO:0007669"/>
    <property type="project" value="InterPro"/>
</dbReference>
<evidence type="ECO:0000256" key="2">
    <source>
        <dbReference type="ARBA" id="ARBA00023015"/>
    </source>
</evidence>
<evidence type="ECO:0000256" key="4">
    <source>
        <dbReference type="ARBA" id="ARBA00023125"/>
    </source>
</evidence>
<dbReference type="GO" id="GO:0016987">
    <property type="term" value="F:sigma factor activity"/>
    <property type="evidence" value="ECO:0007669"/>
    <property type="project" value="UniProtKB-KW"/>
</dbReference>
<dbReference type="InterPro" id="IPR013324">
    <property type="entry name" value="RNA_pol_sigma_r3/r4-like"/>
</dbReference>